<name>A0A067KA59_JATCU</name>
<reference evidence="1 2" key="1">
    <citation type="journal article" date="2014" name="PLoS ONE">
        <title>Global Analysis of Gene Expression Profiles in Physic Nut (Jatropha curcas L.) Seedlings Exposed to Salt Stress.</title>
        <authorList>
            <person name="Zhang L."/>
            <person name="Zhang C."/>
            <person name="Wu P."/>
            <person name="Chen Y."/>
            <person name="Li M."/>
            <person name="Jiang H."/>
            <person name="Wu G."/>
        </authorList>
    </citation>
    <scope>NUCLEOTIDE SEQUENCE [LARGE SCALE GENOMIC DNA]</scope>
    <source>
        <strain evidence="2">cv. GZQX0401</strain>
        <tissue evidence="1">Young leaves</tissue>
    </source>
</reference>
<dbReference type="AlphaFoldDB" id="A0A067KA59"/>
<sequence length="86" mass="9871">MGDSSILISKFEKLVEKIVASSLEKLLQSNKGKDHMVIEDDKVKGESEKKEQVDYTWQDEAFFTKKVSTKNVESESIISEKFKKLD</sequence>
<accession>A0A067KA59</accession>
<gene>
    <name evidence="1" type="ORF">JCGZ_13568</name>
</gene>
<protein>
    <submittedName>
        <fullName evidence="1">Uncharacterized protein</fullName>
    </submittedName>
</protein>
<evidence type="ECO:0000313" key="1">
    <source>
        <dbReference type="EMBL" id="KDP33121.1"/>
    </source>
</evidence>
<dbReference type="EMBL" id="KK914560">
    <property type="protein sequence ID" value="KDP33121.1"/>
    <property type="molecule type" value="Genomic_DNA"/>
</dbReference>
<organism evidence="1 2">
    <name type="scientific">Jatropha curcas</name>
    <name type="common">Barbados nut</name>
    <dbReference type="NCBI Taxonomy" id="180498"/>
    <lineage>
        <taxon>Eukaryota</taxon>
        <taxon>Viridiplantae</taxon>
        <taxon>Streptophyta</taxon>
        <taxon>Embryophyta</taxon>
        <taxon>Tracheophyta</taxon>
        <taxon>Spermatophyta</taxon>
        <taxon>Magnoliopsida</taxon>
        <taxon>eudicotyledons</taxon>
        <taxon>Gunneridae</taxon>
        <taxon>Pentapetalae</taxon>
        <taxon>rosids</taxon>
        <taxon>fabids</taxon>
        <taxon>Malpighiales</taxon>
        <taxon>Euphorbiaceae</taxon>
        <taxon>Crotonoideae</taxon>
        <taxon>Jatropheae</taxon>
        <taxon>Jatropha</taxon>
    </lineage>
</organism>
<keyword evidence="2" id="KW-1185">Reference proteome</keyword>
<dbReference type="Proteomes" id="UP000027138">
    <property type="component" value="Unassembled WGS sequence"/>
</dbReference>
<evidence type="ECO:0000313" key="2">
    <source>
        <dbReference type="Proteomes" id="UP000027138"/>
    </source>
</evidence>
<proteinExistence type="predicted"/>